<proteinExistence type="predicted"/>
<sequence length="44" mass="5553">MMNYEFNNYYETEKIKQEKLNPEYSRKDIMNIVKSKWYKKINLS</sequence>
<dbReference type="AlphaFoldDB" id="A0A6C0JRY6"/>
<dbReference type="EMBL" id="MN740684">
    <property type="protein sequence ID" value="QHU07460.1"/>
    <property type="molecule type" value="Genomic_DNA"/>
</dbReference>
<organism evidence="1">
    <name type="scientific">viral metagenome</name>
    <dbReference type="NCBI Taxonomy" id="1070528"/>
    <lineage>
        <taxon>unclassified sequences</taxon>
        <taxon>metagenomes</taxon>
        <taxon>organismal metagenomes</taxon>
    </lineage>
</organism>
<protein>
    <submittedName>
        <fullName evidence="1">Uncharacterized protein</fullName>
    </submittedName>
</protein>
<name>A0A6C0JRY6_9ZZZZ</name>
<accession>A0A6C0JRY6</accession>
<evidence type="ECO:0000313" key="1">
    <source>
        <dbReference type="EMBL" id="QHU07460.1"/>
    </source>
</evidence>
<reference evidence="1" key="1">
    <citation type="journal article" date="2020" name="Nature">
        <title>Giant virus diversity and host interactions through global metagenomics.</title>
        <authorList>
            <person name="Schulz F."/>
            <person name="Roux S."/>
            <person name="Paez-Espino D."/>
            <person name="Jungbluth S."/>
            <person name="Walsh D.A."/>
            <person name="Denef V.J."/>
            <person name="McMahon K.D."/>
            <person name="Konstantinidis K.T."/>
            <person name="Eloe-Fadrosh E.A."/>
            <person name="Kyrpides N.C."/>
            <person name="Woyke T."/>
        </authorList>
    </citation>
    <scope>NUCLEOTIDE SEQUENCE</scope>
    <source>
        <strain evidence="1">GVMAG-S-1040241-154</strain>
    </source>
</reference>